<evidence type="ECO:0000259" key="2">
    <source>
        <dbReference type="PROSITE" id="PS51352"/>
    </source>
</evidence>
<feature type="domain" description="Thioredoxin" evidence="2">
    <location>
        <begin position="14"/>
        <end position="147"/>
    </location>
</feature>
<keyword evidence="3" id="KW-0413">Isomerase</keyword>
<comment type="caution">
    <text evidence="3">The sequence shown here is derived from an EMBL/GenBank/DDBJ whole genome shotgun (WGS) entry which is preliminary data.</text>
</comment>
<sequence length="147" mass="16734">MKFLFLFLLAGSNLLFSDWHPDFDSAKKVAKANGKYILLNFSGSDWCGPCIKLRQEVFGSKEFEQIASNSLEMYDADFPRKKKNQLSKELQQSNDALAEKYNPLGKFPYTVILTPDGKVVKAWEGYPDNNSTLFLEQLKSVIDAKRP</sequence>
<name>A0ABX3P250_9BACT</name>
<dbReference type="InterPro" id="IPR036249">
    <property type="entry name" value="Thioredoxin-like_sf"/>
</dbReference>
<keyword evidence="1" id="KW-0732">Signal</keyword>
<proteinExistence type="predicted"/>
<dbReference type="PROSITE" id="PS51352">
    <property type="entry name" value="THIOREDOXIN_2"/>
    <property type="match status" value="1"/>
</dbReference>
<dbReference type="Proteomes" id="UP000192277">
    <property type="component" value="Unassembled WGS sequence"/>
</dbReference>
<organism evidence="3 4">
    <name type="scientific">Niastella koreensis</name>
    <dbReference type="NCBI Taxonomy" id="354356"/>
    <lineage>
        <taxon>Bacteria</taxon>
        <taxon>Pseudomonadati</taxon>
        <taxon>Bacteroidota</taxon>
        <taxon>Chitinophagia</taxon>
        <taxon>Chitinophagales</taxon>
        <taxon>Chitinophagaceae</taxon>
        <taxon>Niastella</taxon>
    </lineage>
</organism>
<dbReference type="InterPro" id="IPR013766">
    <property type="entry name" value="Thioredoxin_domain"/>
</dbReference>
<evidence type="ECO:0000313" key="4">
    <source>
        <dbReference type="Proteomes" id="UP000192277"/>
    </source>
</evidence>
<protein>
    <submittedName>
        <fullName evidence="3">Thiol-disulfide isomerase</fullName>
    </submittedName>
</protein>
<reference evidence="3 4" key="1">
    <citation type="submission" date="2016-04" db="EMBL/GenBank/DDBJ databases">
        <authorList>
            <person name="Chen L."/>
            <person name="Zhuang W."/>
            <person name="Wang G."/>
        </authorList>
    </citation>
    <scope>NUCLEOTIDE SEQUENCE [LARGE SCALE GENOMIC DNA]</scope>
    <source>
        <strain evidence="4">GR20</strain>
    </source>
</reference>
<dbReference type="Gene3D" id="3.40.30.10">
    <property type="entry name" value="Glutaredoxin"/>
    <property type="match status" value="1"/>
</dbReference>
<dbReference type="RefSeq" id="WP_014218172.1">
    <property type="nucleotide sequence ID" value="NZ_LWBO01000003.1"/>
</dbReference>
<dbReference type="Pfam" id="PF13098">
    <property type="entry name" value="Thioredoxin_2"/>
    <property type="match status" value="1"/>
</dbReference>
<dbReference type="InterPro" id="IPR012336">
    <property type="entry name" value="Thioredoxin-like_fold"/>
</dbReference>
<dbReference type="PANTHER" id="PTHR15337">
    <property type="entry name" value="ANTERIOR GRADIENT PROTEIN-RELATED"/>
    <property type="match status" value="1"/>
</dbReference>
<dbReference type="InterPro" id="IPR051099">
    <property type="entry name" value="AGR/TXD"/>
</dbReference>
<keyword evidence="4" id="KW-1185">Reference proteome</keyword>
<dbReference type="PANTHER" id="PTHR15337:SF11">
    <property type="entry name" value="THIOREDOXIN DOMAIN-CONTAINING PROTEIN"/>
    <property type="match status" value="1"/>
</dbReference>
<accession>A0ABX3P250</accession>
<evidence type="ECO:0000313" key="3">
    <source>
        <dbReference type="EMBL" id="OQP53288.1"/>
    </source>
</evidence>
<dbReference type="GO" id="GO:0016853">
    <property type="term" value="F:isomerase activity"/>
    <property type="evidence" value="ECO:0007669"/>
    <property type="project" value="UniProtKB-KW"/>
</dbReference>
<dbReference type="SUPFAM" id="SSF52833">
    <property type="entry name" value="Thioredoxin-like"/>
    <property type="match status" value="1"/>
</dbReference>
<evidence type="ECO:0000256" key="1">
    <source>
        <dbReference type="ARBA" id="ARBA00022729"/>
    </source>
</evidence>
<dbReference type="EMBL" id="LWBO01000003">
    <property type="protein sequence ID" value="OQP53288.1"/>
    <property type="molecule type" value="Genomic_DNA"/>
</dbReference>
<gene>
    <name evidence="3" type="ORF">A4D02_23140</name>
</gene>